<evidence type="ECO:0000256" key="2">
    <source>
        <dbReference type="ARBA" id="ARBA00022692"/>
    </source>
</evidence>
<dbReference type="SUPFAM" id="SSF144091">
    <property type="entry name" value="Rhomboid-like"/>
    <property type="match status" value="1"/>
</dbReference>
<evidence type="ECO:0000259" key="6">
    <source>
        <dbReference type="Pfam" id="PF01694"/>
    </source>
</evidence>
<keyword evidence="8" id="KW-1185">Reference proteome</keyword>
<comment type="subcellular location">
    <subcellularLocation>
        <location evidence="1">Membrane</location>
        <topology evidence="1">Multi-pass membrane protein</topology>
    </subcellularLocation>
</comment>
<dbReference type="Gene3D" id="1.20.1540.10">
    <property type="entry name" value="Rhomboid-like"/>
    <property type="match status" value="1"/>
</dbReference>
<dbReference type="GO" id="GO:0016020">
    <property type="term" value="C:membrane"/>
    <property type="evidence" value="ECO:0007669"/>
    <property type="project" value="UniProtKB-SubCell"/>
</dbReference>
<sequence length="162" mass="17827">MIGPVWRGWGLFLLLAVAMLLLQLAGEPARALLRFEREAVLAGEFWRLLTAHLVHLGWAHCLLNLAGLLLCRLLCPELFRDRRWLPALLVLMAGTGILLLVAAPQVADYVGFSGVLYGLFLLGLWPQLRRGDRIALLALGILAGRALWQLLAGASVEEEGMI</sequence>
<dbReference type="InterPro" id="IPR023826">
    <property type="entry name" value="Rhom-like_SP_proteobac"/>
</dbReference>
<accession>A0A2P6AQ66</accession>
<keyword evidence="2 5" id="KW-0812">Transmembrane</keyword>
<evidence type="ECO:0000256" key="1">
    <source>
        <dbReference type="ARBA" id="ARBA00004141"/>
    </source>
</evidence>
<dbReference type="AlphaFoldDB" id="A0A2P6AQ66"/>
<organism evidence="7 8">
    <name type="scientific">Amnimonas aquatica</name>
    <dbReference type="NCBI Taxonomy" id="2094561"/>
    <lineage>
        <taxon>Bacteria</taxon>
        <taxon>Pseudomonadati</taxon>
        <taxon>Pseudomonadota</taxon>
        <taxon>Gammaproteobacteria</taxon>
        <taxon>Moraxellales</taxon>
        <taxon>Moraxellaceae</taxon>
        <taxon>Amnimonas</taxon>
    </lineage>
</organism>
<feature type="domain" description="Peptidase S54 rhomboid" evidence="6">
    <location>
        <begin position="43"/>
        <end position="129"/>
    </location>
</feature>
<dbReference type="InterPro" id="IPR022764">
    <property type="entry name" value="Peptidase_S54_rhomboid_dom"/>
</dbReference>
<dbReference type="Proteomes" id="UP000243900">
    <property type="component" value="Unassembled WGS sequence"/>
</dbReference>
<dbReference type="EMBL" id="PTQZ01000364">
    <property type="protein sequence ID" value="PQA27961.1"/>
    <property type="molecule type" value="Genomic_DNA"/>
</dbReference>
<comment type="caution">
    <text evidence="7">The sequence shown here is derived from an EMBL/GenBank/DDBJ whole genome shotgun (WGS) entry which is preliminary data.</text>
</comment>
<feature type="non-terminal residue" evidence="7">
    <location>
        <position position="162"/>
    </location>
</feature>
<evidence type="ECO:0000256" key="5">
    <source>
        <dbReference type="SAM" id="Phobius"/>
    </source>
</evidence>
<feature type="transmembrane region" description="Helical" evidence="5">
    <location>
        <begin position="135"/>
        <end position="156"/>
    </location>
</feature>
<keyword evidence="3 5" id="KW-1133">Transmembrane helix</keyword>
<dbReference type="Pfam" id="PF01694">
    <property type="entry name" value="Rhomboid"/>
    <property type="match status" value="1"/>
</dbReference>
<dbReference type="OrthoDB" id="196054at2"/>
<evidence type="ECO:0000256" key="4">
    <source>
        <dbReference type="ARBA" id="ARBA00023136"/>
    </source>
</evidence>
<dbReference type="RefSeq" id="WP_105193475.1">
    <property type="nucleotide sequence ID" value="NZ_PTQZ01000364.1"/>
</dbReference>
<feature type="transmembrane region" description="Helical" evidence="5">
    <location>
        <begin position="109"/>
        <end position="128"/>
    </location>
</feature>
<dbReference type="GO" id="GO:0004252">
    <property type="term" value="F:serine-type endopeptidase activity"/>
    <property type="evidence" value="ECO:0007669"/>
    <property type="project" value="InterPro"/>
</dbReference>
<gene>
    <name evidence="7" type="primary">rrtA</name>
    <name evidence="7" type="ORF">C5O18_10005</name>
</gene>
<feature type="transmembrane region" description="Helical" evidence="5">
    <location>
        <begin position="84"/>
        <end position="103"/>
    </location>
</feature>
<name>A0A2P6AQ66_9GAMM</name>
<feature type="transmembrane region" description="Helical" evidence="5">
    <location>
        <begin position="55"/>
        <end position="75"/>
    </location>
</feature>
<evidence type="ECO:0000256" key="3">
    <source>
        <dbReference type="ARBA" id="ARBA00022989"/>
    </source>
</evidence>
<protein>
    <submittedName>
        <fullName evidence="7">Rhombosortase</fullName>
    </submittedName>
</protein>
<reference evidence="8" key="1">
    <citation type="submission" date="2018-02" db="EMBL/GenBank/DDBJ databases">
        <title>Genome sequencing of Solimonas sp. HR-BB.</title>
        <authorList>
            <person name="Lee Y."/>
            <person name="Jeon C.O."/>
        </authorList>
    </citation>
    <scope>NUCLEOTIDE SEQUENCE [LARGE SCALE GENOMIC DNA]</scope>
    <source>
        <strain evidence="8">HR-E</strain>
    </source>
</reference>
<evidence type="ECO:0000313" key="8">
    <source>
        <dbReference type="Proteomes" id="UP000243900"/>
    </source>
</evidence>
<keyword evidence="4 5" id="KW-0472">Membrane</keyword>
<dbReference type="InterPro" id="IPR035952">
    <property type="entry name" value="Rhomboid-like_sf"/>
</dbReference>
<dbReference type="NCBIfam" id="TIGR03902">
    <property type="entry name" value="rhom_GG_sort"/>
    <property type="match status" value="1"/>
</dbReference>
<evidence type="ECO:0000313" key="7">
    <source>
        <dbReference type="EMBL" id="PQA27961.1"/>
    </source>
</evidence>
<proteinExistence type="predicted"/>